<proteinExistence type="predicted"/>
<dbReference type="AlphaFoldDB" id="A0A3E1K7Y1"/>
<keyword evidence="1" id="KW-1133">Transmembrane helix</keyword>
<keyword evidence="1" id="KW-0472">Membrane</keyword>
<reference evidence="2 3" key="1">
    <citation type="submission" date="2018-08" db="EMBL/GenBank/DDBJ databases">
        <title>Wenzhouxiangella salilacus sp. nov., a novel bacterium isolated from a saline lake in Xinjiang Province, China.</title>
        <authorList>
            <person name="Han S."/>
        </authorList>
    </citation>
    <scope>NUCLEOTIDE SEQUENCE [LARGE SCALE GENOMIC DNA]</scope>
    <source>
        <strain evidence="2 3">XDB06</strain>
    </source>
</reference>
<protein>
    <recommendedName>
        <fullName evidence="4">Tetratricopeptide repeat protein</fullName>
    </recommendedName>
</protein>
<evidence type="ECO:0000313" key="2">
    <source>
        <dbReference type="EMBL" id="RFF30115.1"/>
    </source>
</evidence>
<comment type="caution">
    <text evidence="2">The sequence shown here is derived from an EMBL/GenBank/DDBJ whole genome shotgun (WGS) entry which is preliminary data.</text>
</comment>
<feature type="transmembrane region" description="Helical" evidence="1">
    <location>
        <begin position="184"/>
        <end position="203"/>
    </location>
</feature>
<gene>
    <name evidence="2" type="ORF">DZC52_09900</name>
</gene>
<evidence type="ECO:0000256" key="1">
    <source>
        <dbReference type="SAM" id="Phobius"/>
    </source>
</evidence>
<keyword evidence="3" id="KW-1185">Reference proteome</keyword>
<evidence type="ECO:0008006" key="4">
    <source>
        <dbReference type="Google" id="ProtNLM"/>
    </source>
</evidence>
<dbReference type="EMBL" id="QUZK01000038">
    <property type="protein sequence ID" value="RFF30115.1"/>
    <property type="molecule type" value="Genomic_DNA"/>
</dbReference>
<feature type="transmembrane region" description="Helical" evidence="1">
    <location>
        <begin position="160"/>
        <end position="177"/>
    </location>
</feature>
<dbReference type="Proteomes" id="UP000260351">
    <property type="component" value="Unassembled WGS sequence"/>
</dbReference>
<keyword evidence="1" id="KW-0812">Transmembrane</keyword>
<sequence length="435" mass="49041">MLLPVLILTTELFLLTRPGEVKRVHWRLWVTVFLVLPLVAIIAYLGARWGYSEAVVYRRGFTAGERMMTQAVVLWEYLFNALLPSTHRVGPFHDNYPVYRSLVSFNVLVSTLGWAVLMSLGVLFRKKVPMLGFAVFWFLGAHMVESTVVPLELYFEHRNYVPLVGVFLAVSHGVYSLAIKVTPIVTFGVVAYILLSLFLLLRLSTIWGNPSYASDYWLEHNPDSLRATMHQSEVLLANGEVGAALMHMDLSRLTNPDHSAYIGIFSEYVRCAAGAGRTNDEGLSRIASQLPSASFYPSLPSQILLMTRERVERFCSSYSLDSLYELSKSALANPAYHSHVESRHTLLSAMALASRGGRPFDAMRSYEDALRVRHNPRLLGQLVSLYIELQEFERGCRFLKEMRAFKPTNVYLRSVWSDGISGYEAAISESFSGEC</sequence>
<name>A0A3E1K7Y1_9GAMM</name>
<feature type="transmembrane region" description="Helical" evidence="1">
    <location>
        <begin position="131"/>
        <end position="154"/>
    </location>
</feature>
<evidence type="ECO:0000313" key="3">
    <source>
        <dbReference type="Proteomes" id="UP000260351"/>
    </source>
</evidence>
<organism evidence="2 3">
    <name type="scientific">Wenzhouxiangella sediminis</name>
    <dbReference type="NCBI Taxonomy" id="1792836"/>
    <lineage>
        <taxon>Bacteria</taxon>
        <taxon>Pseudomonadati</taxon>
        <taxon>Pseudomonadota</taxon>
        <taxon>Gammaproteobacteria</taxon>
        <taxon>Chromatiales</taxon>
        <taxon>Wenzhouxiangellaceae</taxon>
        <taxon>Wenzhouxiangella</taxon>
    </lineage>
</organism>
<feature type="transmembrane region" description="Helical" evidence="1">
    <location>
        <begin position="103"/>
        <end position="124"/>
    </location>
</feature>
<feature type="transmembrane region" description="Helical" evidence="1">
    <location>
        <begin position="28"/>
        <end position="47"/>
    </location>
</feature>
<accession>A0A3E1K7Y1</accession>